<proteinExistence type="predicted"/>
<reference evidence="2" key="1">
    <citation type="submission" date="2013-08" db="EMBL/GenBank/DDBJ databases">
        <authorList>
            <person name="Mendez C."/>
            <person name="Richter M."/>
            <person name="Ferrer M."/>
            <person name="Sanchez J."/>
        </authorList>
    </citation>
    <scope>NUCLEOTIDE SEQUENCE</scope>
</reference>
<evidence type="ECO:0000313" key="2">
    <source>
        <dbReference type="EMBL" id="EQD78243.1"/>
    </source>
</evidence>
<comment type="caution">
    <text evidence="2">The sequence shown here is derived from an EMBL/GenBank/DDBJ whole genome shotgun (WGS) entry which is preliminary data.</text>
</comment>
<evidence type="ECO:0000256" key="1">
    <source>
        <dbReference type="SAM" id="MobiDB-lite"/>
    </source>
</evidence>
<name>T1CAG3_9ZZZZ</name>
<dbReference type="AlphaFoldDB" id="T1CAG3"/>
<dbReference type="EMBL" id="AUZY01000609">
    <property type="protein sequence ID" value="EQD78243.1"/>
    <property type="molecule type" value="Genomic_DNA"/>
</dbReference>
<reference evidence="2" key="2">
    <citation type="journal article" date="2014" name="ISME J.">
        <title>Microbial stratification in low pH oxic and suboxic macroscopic growths along an acid mine drainage.</title>
        <authorList>
            <person name="Mendez-Garcia C."/>
            <person name="Mesa V."/>
            <person name="Sprenger R.R."/>
            <person name="Richter M."/>
            <person name="Diez M.S."/>
            <person name="Solano J."/>
            <person name="Bargiela R."/>
            <person name="Golyshina O.V."/>
            <person name="Manteca A."/>
            <person name="Ramos J.L."/>
            <person name="Gallego J.R."/>
            <person name="Llorente I."/>
            <person name="Martins Dos Santos V.A."/>
            <person name="Jensen O.N."/>
            <person name="Pelaez A.I."/>
            <person name="Sanchez J."/>
            <person name="Ferrer M."/>
        </authorList>
    </citation>
    <scope>NUCLEOTIDE SEQUENCE</scope>
</reference>
<organism evidence="2">
    <name type="scientific">mine drainage metagenome</name>
    <dbReference type="NCBI Taxonomy" id="410659"/>
    <lineage>
        <taxon>unclassified sequences</taxon>
        <taxon>metagenomes</taxon>
        <taxon>ecological metagenomes</taxon>
    </lineage>
</organism>
<accession>T1CAG3</accession>
<gene>
    <name evidence="2" type="ORF">B1B_00831</name>
</gene>
<feature type="region of interest" description="Disordered" evidence="1">
    <location>
        <begin position="122"/>
        <end position="143"/>
    </location>
</feature>
<sequence length="157" mass="16186">MHFDGSTWRLVPSPDSGGAPAAGLLTGVACASATRCFAVGDERTSPTSIGAHAVVLGWAGAAWQVLALPPLGVTNGYSHFGRVACFSSSDCWAVGTYVVPSGADRALALHFDGHGWRLVATPDPGARCPKQASPPGVDRDGTIERAQRHLLPGTGRL</sequence>
<protein>
    <submittedName>
        <fullName evidence="2">Uncharacterized protein</fullName>
    </submittedName>
</protein>
<feature type="non-terminal residue" evidence="2">
    <location>
        <position position="157"/>
    </location>
</feature>